<keyword evidence="3" id="KW-0285">Flavoprotein</keyword>
<dbReference type="Proteomes" id="UP001175001">
    <property type="component" value="Unassembled WGS sequence"/>
</dbReference>
<dbReference type="AlphaFoldDB" id="A0AA39Z2P4"/>
<evidence type="ECO:0000256" key="4">
    <source>
        <dbReference type="ARBA" id="ARBA00022827"/>
    </source>
</evidence>
<evidence type="ECO:0000256" key="3">
    <source>
        <dbReference type="ARBA" id="ARBA00022630"/>
    </source>
</evidence>
<feature type="domain" description="FAD-binding PCMH-type" evidence="6">
    <location>
        <begin position="1"/>
        <end position="82"/>
    </location>
</feature>
<keyword evidence="8" id="KW-1185">Reference proteome</keyword>
<keyword evidence="4" id="KW-0274">FAD</keyword>
<reference evidence="7" key="1">
    <citation type="submission" date="2023-06" db="EMBL/GenBank/DDBJ databases">
        <title>Multi-omics analyses reveal the molecular pathogenesis toolkit of Lasiodiplodia hormozganensis, a cross-kingdom pathogen.</title>
        <authorList>
            <person name="Felix C."/>
            <person name="Meneses R."/>
            <person name="Goncalves M.F.M."/>
            <person name="Tilleman L."/>
            <person name="Duarte A.S."/>
            <person name="Jorrin-Novo J.V."/>
            <person name="Van De Peer Y."/>
            <person name="Deforce D."/>
            <person name="Van Nieuwerburgh F."/>
            <person name="Esteves A.C."/>
            <person name="Alves A."/>
        </authorList>
    </citation>
    <scope>NUCLEOTIDE SEQUENCE</scope>
    <source>
        <strain evidence="7">CBS 339.90</strain>
    </source>
</reference>
<dbReference type="InterPro" id="IPR016166">
    <property type="entry name" value="FAD-bd_PCMH"/>
</dbReference>
<dbReference type="PANTHER" id="PTHR42973">
    <property type="entry name" value="BINDING OXIDOREDUCTASE, PUTATIVE (AFU_ORTHOLOGUE AFUA_1G17690)-RELATED"/>
    <property type="match status" value="1"/>
</dbReference>
<evidence type="ECO:0000256" key="2">
    <source>
        <dbReference type="ARBA" id="ARBA00005466"/>
    </source>
</evidence>
<keyword evidence="5" id="KW-0560">Oxidoreductase</keyword>
<comment type="similarity">
    <text evidence="2">Belongs to the oxygen-dependent FAD-linked oxidoreductase family.</text>
</comment>
<dbReference type="Gene3D" id="3.30.465.10">
    <property type="match status" value="2"/>
</dbReference>
<dbReference type="InterPro" id="IPR050416">
    <property type="entry name" value="FAD-linked_Oxidoreductase"/>
</dbReference>
<dbReference type="SUPFAM" id="SSF56176">
    <property type="entry name" value="FAD-binding/transporter-associated domain-like"/>
    <property type="match status" value="1"/>
</dbReference>
<dbReference type="EMBL" id="JAUJDW010000005">
    <property type="protein sequence ID" value="KAK0662650.1"/>
    <property type="molecule type" value="Genomic_DNA"/>
</dbReference>
<dbReference type="InterPro" id="IPR016169">
    <property type="entry name" value="FAD-bd_PCMH_sub2"/>
</dbReference>
<dbReference type="PANTHER" id="PTHR42973:SF39">
    <property type="entry name" value="FAD-BINDING PCMH-TYPE DOMAIN-CONTAINING PROTEIN"/>
    <property type="match status" value="1"/>
</dbReference>
<evidence type="ECO:0000313" key="8">
    <source>
        <dbReference type="Proteomes" id="UP001175001"/>
    </source>
</evidence>
<comment type="cofactor">
    <cofactor evidence="1">
        <name>FAD</name>
        <dbReference type="ChEBI" id="CHEBI:57692"/>
    </cofactor>
</comment>
<dbReference type="PROSITE" id="PS51387">
    <property type="entry name" value="FAD_PCMH"/>
    <property type="match status" value="1"/>
</dbReference>
<evidence type="ECO:0000259" key="6">
    <source>
        <dbReference type="PROSITE" id="PS51387"/>
    </source>
</evidence>
<dbReference type="InterPro" id="IPR036318">
    <property type="entry name" value="FAD-bd_PCMH-like_sf"/>
</dbReference>
<evidence type="ECO:0000256" key="1">
    <source>
        <dbReference type="ARBA" id="ARBA00001974"/>
    </source>
</evidence>
<sequence length="375" mass="39980">MGGECHTVGVAGGYILGGGHSPLSSIYGMAADHVLSLNVVLPSGHFVTASETSNPSLFWALRGGGGSTFGVVTSVVVKAFPTIPITISHFSFSTGPNVTADLFWQGVRAYFSYFLDHPDAGIYAYWWVLPTGNSSYLFQLRPFFAPNHTIASTTALLAPWLADLAALGIPHTPPNTTYHPSFLAAWRAGFDFEGVGTVSGRSGSRLFPRSSFATDAARDATFAALRETTEAGSVLLAFNMKNVAGPAGTTTPGSAVNPHWRSSYLHACVATGWAADASVSEVREAFPYLTDGVLARWRAVNPTGGAYANEADVAEPGWQEAFWGGNYERLARLKGEVDPWDVFYAPTAVGSEGWEVRTGDGLVTQDGRLCRRRDG</sequence>
<evidence type="ECO:0000256" key="5">
    <source>
        <dbReference type="ARBA" id="ARBA00023002"/>
    </source>
</evidence>
<evidence type="ECO:0000313" key="7">
    <source>
        <dbReference type="EMBL" id="KAK0662650.1"/>
    </source>
</evidence>
<accession>A0AA39Z2P4</accession>
<proteinExistence type="inferred from homology"/>
<dbReference type="InterPro" id="IPR006094">
    <property type="entry name" value="Oxid_FAD_bind_N"/>
</dbReference>
<dbReference type="Pfam" id="PF08031">
    <property type="entry name" value="BBE"/>
    <property type="match status" value="1"/>
</dbReference>
<dbReference type="GO" id="GO:0016491">
    <property type="term" value="F:oxidoreductase activity"/>
    <property type="evidence" value="ECO:0007669"/>
    <property type="project" value="UniProtKB-KW"/>
</dbReference>
<dbReference type="GO" id="GO:0071949">
    <property type="term" value="F:FAD binding"/>
    <property type="evidence" value="ECO:0007669"/>
    <property type="project" value="InterPro"/>
</dbReference>
<comment type="caution">
    <text evidence="7">The sequence shown here is derived from an EMBL/GenBank/DDBJ whole genome shotgun (WGS) entry which is preliminary data.</text>
</comment>
<protein>
    <submittedName>
        <fullName evidence="7">FAD-linked oxidoreductase patO</fullName>
    </submittedName>
</protein>
<organism evidence="7 8">
    <name type="scientific">Lasiodiplodia hormozganensis</name>
    <dbReference type="NCBI Taxonomy" id="869390"/>
    <lineage>
        <taxon>Eukaryota</taxon>
        <taxon>Fungi</taxon>
        <taxon>Dikarya</taxon>
        <taxon>Ascomycota</taxon>
        <taxon>Pezizomycotina</taxon>
        <taxon>Dothideomycetes</taxon>
        <taxon>Dothideomycetes incertae sedis</taxon>
        <taxon>Botryosphaeriales</taxon>
        <taxon>Botryosphaeriaceae</taxon>
        <taxon>Lasiodiplodia</taxon>
    </lineage>
</organism>
<dbReference type="InterPro" id="IPR012951">
    <property type="entry name" value="BBE"/>
</dbReference>
<gene>
    <name evidence="7" type="primary">patO_0</name>
    <name evidence="7" type="ORF">DIS24_g1737</name>
</gene>
<name>A0AA39Z2P4_9PEZI</name>
<dbReference type="Pfam" id="PF01565">
    <property type="entry name" value="FAD_binding_4"/>
    <property type="match status" value="1"/>
</dbReference>